<dbReference type="GO" id="GO:0008610">
    <property type="term" value="P:lipid biosynthetic process"/>
    <property type="evidence" value="ECO:0007669"/>
    <property type="project" value="InterPro"/>
</dbReference>
<keyword evidence="3 5" id="KW-1133">Transmembrane helix</keyword>
<evidence type="ECO:0000313" key="7">
    <source>
        <dbReference type="EMBL" id="QKE62854.1"/>
    </source>
</evidence>
<dbReference type="Pfam" id="PF04116">
    <property type="entry name" value="FA_hydroxylase"/>
    <property type="match status" value="1"/>
</dbReference>
<evidence type="ECO:0000259" key="6">
    <source>
        <dbReference type="Pfam" id="PF04116"/>
    </source>
</evidence>
<feature type="domain" description="Fatty acid hydroxylase" evidence="6">
    <location>
        <begin position="112"/>
        <end position="243"/>
    </location>
</feature>
<keyword evidence="8" id="KW-1185">Reference proteome</keyword>
<protein>
    <submittedName>
        <fullName evidence="7">Sterol desaturase family protein</fullName>
    </submittedName>
</protein>
<sequence>MQWMLESFDTLISTWLQANLLAALLVAIAVHCLIYLLGGGIGILLTEKLMPALGIGRPLDQRPAKPGQLQREIRNGLIACLILGLASLSYRRLCDGIWPESWLQAAFQISSFVVFNNIYSYATHRLLHTRALSRFHRVHHLSVRVTPYSSYSVHPIEAMIIAGTLPLFMLLIPLGLGTALVLHAVGMVYTTCIHCNYDLMPSLGDHHWLKKLINHPTYHRFHHTLGNVNYGFTNRLLDLLFKTSKG</sequence>
<dbReference type="InterPro" id="IPR006694">
    <property type="entry name" value="Fatty_acid_hydroxylase"/>
</dbReference>
<dbReference type="InterPro" id="IPR050307">
    <property type="entry name" value="Sterol_Desaturase_Related"/>
</dbReference>
<comment type="subcellular location">
    <subcellularLocation>
        <location evidence="1">Membrane</location>
    </subcellularLocation>
</comment>
<dbReference type="Proteomes" id="UP000501379">
    <property type="component" value="Chromosome"/>
</dbReference>
<dbReference type="GO" id="GO:0005506">
    <property type="term" value="F:iron ion binding"/>
    <property type="evidence" value="ECO:0007669"/>
    <property type="project" value="InterPro"/>
</dbReference>
<keyword evidence="2 5" id="KW-0812">Transmembrane</keyword>
<dbReference type="PANTHER" id="PTHR11863">
    <property type="entry name" value="STEROL DESATURASE"/>
    <property type="match status" value="1"/>
</dbReference>
<evidence type="ECO:0000256" key="1">
    <source>
        <dbReference type="ARBA" id="ARBA00004370"/>
    </source>
</evidence>
<proteinExistence type="predicted"/>
<evidence type="ECO:0000256" key="5">
    <source>
        <dbReference type="SAM" id="Phobius"/>
    </source>
</evidence>
<name>A0A6M8F325_9GAMM</name>
<feature type="transmembrane region" description="Helical" evidence="5">
    <location>
        <begin position="167"/>
        <end position="189"/>
    </location>
</feature>
<accession>A0A6M8F325</accession>
<evidence type="ECO:0000256" key="2">
    <source>
        <dbReference type="ARBA" id="ARBA00022692"/>
    </source>
</evidence>
<dbReference type="GO" id="GO:0016491">
    <property type="term" value="F:oxidoreductase activity"/>
    <property type="evidence" value="ECO:0007669"/>
    <property type="project" value="InterPro"/>
</dbReference>
<dbReference type="KEGG" id="pcam:HNE05_05610"/>
<dbReference type="RefSeq" id="WP_173205332.1">
    <property type="nucleotide sequence ID" value="NZ_CP053697.2"/>
</dbReference>
<reference evidence="7" key="1">
    <citation type="submission" date="2020-07" db="EMBL/GenBank/DDBJ databases">
        <title>Nitrate ammonifying Pseudomonas campi sp. nov. isolated from German agricultural grassland.</title>
        <authorList>
            <person name="Timsy T."/>
            <person name="Ulrich A."/>
            <person name="Spanner T."/>
            <person name="Foesel B."/>
            <person name="Kolb S."/>
            <person name="Horn M.A."/>
            <person name="Behrendt U."/>
        </authorList>
    </citation>
    <scope>NUCLEOTIDE SEQUENCE</scope>
    <source>
        <strain evidence="7">S1-A32-2</strain>
    </source>
</reference>
<evidence type="ECO:0000256" key="4">
    <source>
        <dbReference type="ARBA" id="ARBA00023136"/>
    </source>
</evidence>
<keyword evidence="4 5" id="KW-0472">Membrane</keyword>
<dbReference type="GO" id="GO:0016020">
    <property type="term" value="C:membrane"/>
    <property type="evidence" value="ECO:0007669"/>
    <property type="project" value="UniProtKB-SubCell"/>
</dbReference>
<dbReference type="AlphaFoldDB" id="A0A6M8F325"/>
<gene>
    <name evidence="7" type="ORF">HNE05_05610</name>
</gene>
<evidence type="ECO:0000256" key="3">
    <source>
        <dbReference type="ARBA" id="ARBA00022989"/>
    </source>
</evidence>
<feature type="transmembrane region" description="Helical" evidence="5">
    <location>
        <begin position="20"/>
        <end position="45"/>
    </location>
</feature>
<dbReference type="EMBL" id="CP053697">
    <property type="protein sequence ID" value="QKE62854.1"/>
    <property type="molecule type" value="Genomic_DNA"/>
</dbReference>
<evidence type="ECO:0000313" key="8">
    <source>
        <dbReference type="Proteomes" id="UP000501379"/>
    </source>
</evidence>
<organism evidence="7 8">
    <name type="scientific">Aquipseudomonas campi</name>
    <dbReference type="NCBI Taxonomy" id="2731681"/>
    <lineage>
        <taxon>Bacteria</taxon>
        <taxon>Pseudomonadati</taxon>
        <taxon>Pseudomonadota</taxon>
        <taxon>Gammaproteobacteria</taxon>
        <taxon>Pseudomonadales</taxon>
        <taxon>Pseudomonadaceae</taxon>
        <taxon>Aquipseudomonas</taxon>
    </lineage>
</organism>